<evidence type="ECO:0000256" key="2">
    <source>
        <dbReference type="ARBA" id="ARBA00010736"/>
    </source>
</evidence>
<dbReference type="PROSITE" id="PS51350">
    <property type="entry name" value="PTS_HPR_DOM"/>
    <property type="match status" value="1"/>
</dbReference>
<organism evidence="6 7">
    <name type="scientific">Thalassotalea insulae</name>
    <dbReference type="NCBI Taxonomy" id="2056778"/>
    <lineage>
        <taxon>Bacteria</taxon>
        <taxon>Pseudomonadati</taxon>
        <taxon>Pseudomonadota</taxon>
        <taxon>Gammaproteobacteria</taxon>
        <taxon>Alteromonadales</taxon>
        <taxon>Colwelliaceae</taxon>
        <taxon>Thalassotalea</taxon>
    </lineage>
</organism>
<feature type="domain" description="HPr" evidence="5">
    <location>
        <begin position="4"/>
        <end position="91"/>
    </location>
</feature>
<evidence type="ECO:0000256" key="1">
    <source>
        <dbReference type="ARBA" id="ARBA00004496"/>
    </source>
</evidence>
<dbReference type="Pfam" id="PF00381">
    <property type="entry name" value="PTS-HPr"/>
    <property type="match status" value="1"/>
</dbReference>
<dbReference type="PROSITE" id="PS00369">
    <property type="entry name" value="PTS_HPR_HIS"/>
    <property type="match status" value="1"/>
</dbReference>
<evidence type="ECO:0000259" key="5">
    <source>
        <dbReference type="PROSITE" id="PS51350"/>
    </source>
</evidence>
<dbReference type="Gene3D" id="3.30.1340.10">
    <property type="entry name" value="HPr-like"/>
    <property type="match status" value="1"/>
</dbReference>
<dbReference type="InterPro" id="IPR050399">
    <property type="entry name" value="HPr"/>
</dbReference>
<proteinExistence type="inferred from homology"/>
<name>A0ABQ6GR96_9GAMM</name>
<dbReference type="RefSeq" id="WP_284243829.1">
    <property type="nucleotide sequence ID" value="NZ_BSST01000001.1"/>
</dbReference>
<dbReference type="CDD" id="cd00367">
    <property type="entry name" value="PTS-HPr_like"/>
    <property type="match status" value="1"/>
</dbReference>
<protein>
    <submittedName>
        <fullName evidence="6">Phosphate ABC transporter permease</fullName>
    </submittedName>
</protein>
<dbReference type="InterPro" id="IPR000032">
    <property type="entry name" value="HPr-like"/>
</dbReference>
<dbReference type="NCBIfam" id="TIGR01003">
    <property type="entry name" value="PTS_HPr_family"/>
    <property type="match status" value="1"/>
</dbReference>
<comment type="subcellular location">
    <subcellularLocation>
        <location evidence="1">Cytoplasm</location>
    </subcellularLocation>
</comment>
<comment type="caution">
    <text evidence="6">The sequence shown here is derived from an EMBL/GenBank/DDBJ whole genome shotgun (WGS) entry which is preliminary data.</text>
</comment>
<evidence type="ECO:0000313" key="7">
    <source>
        <dbReference type="Proteomes" id="UP001157186"/>
    </source>
</evidence>
<reference evidence="6 7" key="1">
    <citation type="submission" date="2023-03" db="EMBL/GenBank/DDBJ databases">
        <title>Draft genome sequence of Thalassotalea insulae KCTC 62186T.</title>
        <authorList>
            <person name="Sawabe T."/>
        </authorList>
    </citation>
    <scope>NUCLEOTIDE SEQUENCE [LARGE SCALE GENOMIC DNA]</scope>
    <source>
        <strain evidence="6 7">KCTC 62186</strain>
    </source>
</reference>
<keyword evidence="3" id="KW-0963">Cytoplasm</keyword>
<comment type="similarity">
    <text evidence="2">Belongs to the HPr family.</text>
</comment>
<evidence type="ECO:0000256" key="3">
    <source>
        <dbReference type="ARBA" id="ARBA00022490"/>
    </source>
</evidence>
<dbReference type="Proteomes" id="UP001157186">
    <property type="component" value="Unassembled WGS sequence"/>
</dbReference>
<keyword evidence="7" id="KW-1185">Reference proteome</keyword>
<evidence type="ECO:0000256" key="4">
    <source>
        <dbReference type="ARBA" id="ARBA00022683"/>
    </source>
</evidence>
<gene>
    <name evidence="6" type="primary">ptsO</name>
    <name evidence="6" type="ORF">tinsulaeT_12720</name>
</gene>
<evidence type="ECO:0000313" key="6">
    <source>
        <dbReference type="EMBL" id="GLX77932.1"/>
    </source>
</evidence>
<dbReference type="EMBL" id="BSST01000001">
    <property type="protein sequence ID" value="GLX77932.1"/>
    <property type="molecule type" value="Genomic_DNA"/>
</dbReference>
<dbReference type="InterPro" id="IPR001020">
    <property type="entry name" value="PTS_HPr_His_P_site"/>
</dbReference>
<dbReference type="SUPFAM" id="SSF55594">
    <property type="entry name" value="HPr-like"/>
    <property type="match status" value="1"/>
</dbReference>
<dbReference type="PANTHER" id="PTHR33705">
    <property type="entry name" value="PHOSPHOCARRIER PROTEIN HPR"/>
    <property type="match status" value="1"/>
</dbReference>
<dbReference type="PANTHER" id="PTHR33705:SF2">
    <property type="entry name" value="PHOSPHOCARRIER PROTEIN NPR"/>
    <property type="match status" value="1"/>
</dbReference>
<dbReference type="InterPro" id="IPR035895">
    <property type="entry name" value="HPr-like_sf"/>
</dbReference>
<dbReference type="PRINTS" id="PR00107">
    <property type="entry name" value="PHOSPHOCPHPR"/>
</dbReference>
<accession>A0ABQ6GR96</accession>
<keyword evidence="4" id="KW-0598">Phosphotransferase system</keyword>
<sequence length="92" mass="9936">MTKRLQQSLTISNKLGLHARAATKLAQLSQKFDAKVIIELDNNQAEATSIMGLMLLAGGQGKTVTIITEGQDAEQALADVCQLFTDKFDEGE</sequence>